<evidence type="ECO:0000313" key="8">
    <source>
        <dbReference type="Proteomes" id="UP000250043"/>
    </source>
</evidence>
<dbReference type="CDD" id="cd20071">
    <property type="entry name" value="SET_SMYD"/>
    <property type="match status" value="1"/>
</dbReference>
<reference evidence="7 8" key="1">
    <citation type="submission" date="2016-07" db="EMBL/GenBank/DDBJ databases">
        <title>Draft genome of the white-rot fungus Obba rivulosa 3A-2.</title>
        <authorList>
            <consortium name="DOE Joint Genome Institute"/>
            <person name="Miettinen O."/>
            <person name="Riley R."/>
            <person name="Acob R."/>
            <person name="Barry K."/>
            <person name="Cullen D."/>
            <person name="De Vries R."/>
            <person name="Hainaut M."/>
            <person name="Hatakka A."/>
            <person name="Henrissat B."/>
            <person name="Hilden K."/>
            <person name="Kuo R."/>
            <person name="Labutti K."/>
            <person name="Lipzen A."/>
            <person name="Makela M.R."/>
            <person name="Sandor L."/>
            <person name="Spatafora J.W."/>
            <person name="Grigoriev I.V."/>
            <person name="Hibbett D.S."/>
        </authorList>
    </citation>
    <scope>NUCLEOTIDE SEQUENCE [LARGE SCALE GENOMIC DNA]</scope>
    <source>
        <strain evidence="7 8">3A-2</strain>
    </source>
</reference>
<dbReference type="Gene3D" id="1.25.40.10">
    <property type="entry name" value="Tetratricopeptide repeat domain"/>
    <property type="match status" value="1"/>
</dbReference>
<evidence type="ECO:0000259" key="5">
    <source>
        <dbReference type="PROSITE" id="PS50280"/>
    </source>
</evidence>
<name>A0A8E2DHC8_9APHY</name>
<dbReference type="Gene3D" id="6.10.140.2220">
    <property type="match status" value="1"/>
</dbReference>
<evidence type="ECO:0000259" key="6">
    <source>
        <dbReference type="PROSITE" id="PS50865"/>
    </source>
</evidence>
<dbReference type="Pfam" id="PF01753">
    <property type="entry name" value="zf-MYND"/>
    <property type="match status" value="1"/>
</dbReference>
<feature type="domain" description="MYND-type" evidence="6">
    <location>
        <begin position="7"/>
        <end position="49"/>
    </location>
</feature>
<accession>A0A8E2DHC8</accession>
<gene>
    <name evidence="7" type="ORF">OBBRIDRAFT_113763</name>
</gene>
<feature type="domain" description="SET" evidence="5">
    <location>
        <begin position="137"/>
        <end position="314"/>
    </location>
</feature>
<dbReference type="InterPro" id="IPR011990">
    <property type="entry name" value="TPR-like_helical_dom_sf"/>
</dbReference>
<dbReference type="InterPro" id="IPR001214">
    <property type="entry name" value="SET_dom"/>
</dbReference>
<dbReference type="OrthoDB" id="2802757at2759"/>
<dbReference type="EMBL" id="KV722464">
    <property type="protein sequence ID" value="OCH88045.1"/>
    <property type="molecule type" value="Genomic_DNA"/>
</dbReference>
<evidence type="ECO:0000256" key="4">
    <source>
        <dbReference type="PROSITE-ProRule" id="PRU00134"/>
    </source>
</evidence>
<dbReference type="InterPro" id="IPR053185">
    <property type="entry name" value="SET_domain_protein"/>
</dbReference>
<dbReference type="PROSITE" id="PS50865">
    <property type="entry name" value="ZF_MYND_2"/>
    <property type="match status" value="1"/>
</dbReference>
<dbReference type="InterPro" id="IPR002893">
    <property type="entry name" value="Znf_MYND"/>
</dbReference>
<dbReference type="Gene3D" id="2.170.270.10">
    <property type="entry name" value="SET domain"/>
    <property type="match status" value="1"/>
</dbReference>
<dbReference type="SUPFAM" id="SSF82199">
    <property type="entry name" value="SET domain"/>
    <property type="match status" value="1"/>
</dbReference>
<dbReference type="SUPFAM" id="SSF144232">
    <property type="entry name" value="HIT/MYND zinc finger-like"/>
    <property type="match status" value="1"/>
</dbReference>
<dbReference type="PROSITE" id="PS50280">
    <property type="entry name" value="SET"/>
    <property type="match status" value="1"/>
</dbReference>
<dbReference type="AlphaFoldDB" id="A0A8E2DHC8"/>
<evidence type="ECO:0000256" key="3">
    <source>
        <dbReference type="ARBA" id="ARBA00022833"/>
    </source>
</evidence>
<evidence type="ECO:0000256" key="2">
    <source>
        <dbReference type="ARBA" id="ARBA00022771"/>
    </source>
</evidence>
<dbReference type="InterPro" id="IPR046341">
    <property type="entry name" value="SET_dom_sf"/>
</dbReference>
<evidence type="ECO:0000313" key="7">
    <source>
        <dbReference type="EMBL" id="OCH88045.1"/>
    </source>
</evidence>
<dbReference type="PANTHER" id="PTHR47332:SF4">
    <property type="entry name" value="SET DOMAIN-CONTAINING PROTEIN 5"/>
    <property type="match status" value="1"/>
</dbReference>
<keyword evidence="8" id="KW-1185">Reference proteome</keyword>
<organism evidence="7 8">
    <name type="scientific">Obba rivulosa</name>
    <dbReference type="NCBI Taxonomy" id="1052685"/>
    <lineage>
        <taxon>Eukaryota</taxon>
        <taxon>Fungi</taxon>
        <taxon>Dikarya</taxon>
        <taxon>Basidiomycota</taxon>
        <taxon>Agaricomycotina</taxon>
        <taxon>Agaricomycetes</taxon>
        <taxon>Polyporales</taxon>
        <taxon>Gelatoporiaceae</taxon>
        <taxon>Obba</taxon>
    </lineage>
</organism>
<dbReference type="Pfam" id="PF00856">
    <property type="entry name" value="SET"/>
    <property type="match status" value="1"/>
</dbReference>
<dbReference type="Proteomes" id="UP000250043">
    <property type="component" value="Unassembled WGS sequence"/>
</dbReference>
<proteinExistence type="predicted"/>
<sequence>MVHESICFQCNALQADDGPRLNACAICKRATYCNKDCQRKHWKVHKVVCCPPGSTDKTTHASSMRALQDSFQTLQLIEKDPAAPLPAHPPAINPDEYRFAGLPATFFDASMNDPDGVTECILYGGMKEAILAQPGFPTPVPRRAGRAHRIAPAGPAGLGMFATRALRAHELIFAERPLLVMPVAFCGFGAAAVDRTSAMAQCEEIVGCAVKRMTEENRLAFRALANSHLHDGSPELYGIVRTNGFEAGDKLQEAVPQLPEGVMGTFTVIGRELARANHSCSPNAYVEFDPLSLSLRISARREIAAGEEITTTYAHLLEPYSGRRRTLVPYGFNCVCNACQDRAGSDARRRKIKASGHLYKDSTLDKWLKEPLRDDDRYEAQLLNLLKLIEDEKLEILTHHVQVQATLASVYAALGDRQNALKYAKEVAASELPIRGVLQPAAEKELLNKAARLLVEPYWNRKVKFS</sequence>
<protein>
    <submittedName>
        <fullName evidence="7">SET domain-containing protein</fullName>
    </submittedName>
</protein>
<dbReference type="GO" id="GO:0008270">
    <property type="term" value="F:zinc ion binding"/>
    <property type="evidence" value="ECO:0007669"/>
    <property type="project" value="UniProtKB-KW"/>
</dbReference>
<keyword evidence="2 4" id="KW-0863">Zinc-finger</keyword>
<dbReference type="SMART" id="SM00317">
    <property type="entry name" value="SET"/>
    <property type="match status" value="1"/>
</dbReference>
<evidence type="ECO:0000256" key="1">
    <source>
        <dbReference type="ARBA" id="ARBA00022723"/>
    </source>
</evidence>
<dbReference type="PANTHER" id="PTHR47332">
    <property type="entry name" value="SET DOMAIN-CONTAINING PROTEIN 5"/>
    <property type="match status" value="1"/>
</dbReference>
<keyword evidence="3" id="KW-0862">Zinc</keyword>
<keyword evidence="1" id="KW-0479">Metal-binding</keyword>